<feature type="region of interest" description="Disordered" evidence="1">
    <location>
        <begin position="1"/>
        <end position="39"/>
    </location>
</feature>
<sequence length="100" mass="10635">MSPPATPGLLHWLIPPPPSPDTGTPAGIPHLPSPPLHVNGDPSPGFTECHAVACKAQRIRGVCELGPPLCSVDLPPRHRPPPPTSVVCTSFSFPTVYRYF</sequence>
<dbReference type="Proteomes" id="UP001176941">
    <property type="component" value="Chromosome 11"/>
</dbReference>
<evidence type="ECO:0000313" key="3">
    <source>
        <dbReference type="Proteomes" id="UP001176941"/>
    </source>
</evidence>
<evidence type="ECO:0000313" key="2">
    <source>
        <dbReference type="EMBL" id="CAI9154806.1"/>
    </source>
</evidence>
<name>A0ABN8Y335_RANTA</name>
<keyword evidence="3" id="KW-1185">Reference proteome</keyword>
<dbReference type="EMBL" id="OX459947">
    <property type="protein sequence ID" value="CAI9154806.1"/>
    <property type="molecule type" value="Genomic_DNA"/>
</dbReference>
<organism evidence="2 3">
    <name type="scientific">Rangifer tarandus platyrhynchus</name>
    <name type="common">Svalbard reindeer</name>
    <dbReference type="NCBI Taxonomy" id="3082113"/>
    <lineage>
        <taxon>Eukaryota</taxon>
        <taxon>Metazoa</taxon>
        <taxon>Chordata</taxon>
        <taxon>Craniata</taxon>
        <taxon>Vertebrata</taxon>
        <taxon>Euteleostomi</taxon>
        <taxon>Mammalia</taxon>
        <taxon>Eutheria</taxon>
        <taxon>Laurasiatheria</taxon>
        <taxon>Artiodactyla</taxon>
        <taxon>Ruminantia</taxon>
        <taxon>Pecora</taxon>
        <taxon>Cervidae</taxon>
        <taxon>Odocoileinae</taxon>
        <taxon>Rangifer</taxon>
    </lineage>
</organism>
<evidence type="ECO:0000256" key="1">
    <source>
        <dbReference type="SAM" id="MobiDB-lite"/>
    </source>
</evidence>
<proteinExistence type="predicted"/>
<reference evidence="2" key="1">
    <citation type="submission" date="2023-04" db="EMBL/GenBank/DDBJ databases">
        <authorList>
            <consortium name="ELIXIR-Norway"/>
        </authorList>
    </citation>
    <scope>NUCLEOTIDE SEQUENCE [LARGE SCALE GENOMIC DNA]</scope>
</reference>
<accession>A0ABN8Y335</accession>
<gene>
    <name evidence="2" type="ORF">MRATA1EN1_LOCUS3768</name>
</gene>
<protein>
    <submittedName>
        <fullName evidence="2">Uncharacterized protein</fullName>
    </submittedName>
</protein>